<evidence type="ECO:0000313" key="2">
    <source>
        <dbReference type="WBParaSite" id="Hba_02000"/>
    </source>
</evidence>
<dbReference type="WBParaSite" id="Hba_02000">
    <property type="protein sequence ID" value="Hba_02000"/>
    <property type="gene ID" value="Hba_02000"/>
</dbReference>
<sequence>MKSEKVQLLRIFKNKSINSLFRI</sequence>
<accession>A0A1I7WBC3</accession>
<keyword evidence="1" id="KW-1185">Reference proteome</keyword>
<reference evidence="2" key="1">
    <citation type="submission" date="2016-11" db="UniProtKB">
        <authorList>
            <consortium name="WormBaseParasite"/>
        </authorList>
    </citation>
    <scope>IDENTIFICATION</scope>
</reference>
<organism evidence="1 2">
    <name type="scientific">Heterorhabditis bacteriophora</name>
    <name type="common">Entomopathogenic nematode worm</name>
    <dbReference type="NCBI Taxonomy" id="37862"/>
    <lineage>
        <taxon>Eukaryota</taxon>
        <taxon>Metazoa</taxon>
        <taxon>Ecdysozoa</taxon>
        <taxon>Nematoda</taxon>
        <taxon>Chromadorea</taxon>
        <taxon>Rhabditida</taxon>
        <taxon>Rhabditina</taxon>
        <taxon>Rhabditomorpha</taxon>
        <taxon>Strongyloidea</taxon>
        <taxon>Heterorhabditidae</taxon>
        <taxon>Heterorhabditis</taxon>
    </lineage>
</organism>
<protein>
    <submittedName>
        <fullName evidence="2">Uncharacterized protein</fullName>
    </submittedName>
</protein>
<evidence type="ECO:0000313" key="1">
    <source>
        <dbReference type="Proteomes" id="UP000095283"/>
    </source>
</evidence>
<dbReference type="Proteomes" id="UP000095283">
    <property type="component" value="Unplaced"/>
</dbReference>
<name>A0A1I7WBC3_HETBA</name>
<proteinExistence type="predicted"/>
<dbReference type="AlphaFoldDB" id="A0A1I7WBC3"/>